<reference evidence="1" key="2">
    <citation type="submission" date="2020-11" db="EMBL/GenBank/DDBJ databases">
        <authorList>
            <person name="McCartney M.A."/>
            <person name="Auch B."/>
            <person name="Kono T."/>
            <person name="Mallez S."/>
            <person name="Becker A."/>
            <person name="Gohl D.M."/>
            <person name="Silverstein K.A.T."/>
            <person name="Koren S."/>
            <person name="Bechman K.B."/>
            <person name="Herman A."/>
            <person name="Abrahante J.E."/>
            <person name="Garbe J."/>
        </authorList>
    </citation>
    <scope>NUCLEOTIDE SEQUENCE</scope>
    <source>
        <strain evidence="1">Duluth1</strain>
        <tissue evidence="1">Whole animal</tissue>
    </source>
</reference>
<comment type="caution">
    <text evidence="1">The sequence shown here is derived from an EMBL/GenBank/DDBJ whole genome shotgun (WGS) entry which is preliminary data.</text>
</comment>
<protein>
    <submittedName>
        <fullName evidence="1">Uncharacterized protein</fullName>
    </submittedName>
</protein>
<evidence type="ECO:0000313" key="3">
    <source>
        <dbReference type="Proteomes" id="UP000828390"/>
    </source>
</evidence>
<keyword evidence="3" id="KW-1185">Reference proteome</keyword>
<organism evidence="1 3">
    <name type="scientific">Dreissena polymorpha</name>
    <name type="common">Zebra mussel</name>
    <name type="synonym">Mytilus polymorpha</name>
    <dbReference type="NCBI Taxonomy" id="45954"/>
    <lineage>
        <taxon>Eukaryota</taxon>
        <taxon>Metazoa</taxon>
        <taxon>Spiralia</taxon>
        <taxon>Lophotrochozoa</taxon>
        <taxon>Mollusca</taxon>
        <taxon>Bivalvia</taxon>
        <taxon>Autobranchia</taxon>
        <taxon>Heteroconchia</taxon>
        <taxon>Euheterodonta</taxon>
        <taxon>Imparidentia</taxon>
        <taxon>Neoheterodontei</taxon>
        <taxon>Myida</taxon>
        <taxon>Dreissenoidea</taxon>
        <taxon>Dreissenidae</taxon>
        <taxon>Dreissena</taxon>
    </lineage>
</organism>
<gene>
    <name evidence="1" type="ORF">DPMN_055228</name>
    <name evidence="2" type="ORF">DPMN_168585</name>
</gene>
<dbReference type="Proteomes" id="UP000828390">
    <property type="component" value="Unassembled WGS sequence"/>
</dbReference>
<dbReference type="EMBL" id="JAIWYP010000012">
    <property type="protein sequence ID" value="KAH3729261.1"/>
    <property type="molecule type" value="Genomic_DNA"/>
</dbReference>
<dbReference type="PANTHER" id="PTHR33480:SF1">
    <property type="entry name" value="TYR RECOMBINASE DOMAIN-CONTAINING PROTEIN"/>
    <property type="match status" value="1"/>
</dbReference>
<sequence length="84" mass="9310">MDMRDDELKLIADHMGHSVAIHTEVYRMQTSVLERTKVARALLALEDGKLQGFNGRDLSSVSLDGKLLANIGIRIFTVSVLVKT</sequence>
<proteinExistence type="predicted"/>
<dbReference type="PANTHER" id="PTHR33480">
    <property type="entry name" value="SET DOMAIN-CONTAINING PROTEIN-RELATED"/>
    <property type="match status" value="1"/>
</dbReference>
<name>A0A9D4CSA8_DREPO</name>
<accession>A0A9D4CSA8</accession>
<reference evidence="1" key="1">
    <citation type="journal article" date="2019" name="bioRxiv">
        <title>The Genome of the Zebra Mussel, Dreissena polymorpha: A Resource for Invasive Species Research.</title>
        <authorList>
            <person name="McCartney M.A."/>
            <person name="Auch B."/>
            <person name="Kono T."/>
            <person name="Mallez S."/>
            <person name="Zhang Y."/>
            <person name="Obille A."/>
            <person name="Becker A."/>
            <person name="Abrahante J.E."/>
            <person name="Garbe J."/>
            <person name="Badalamenti J.P."/>
            <person name="Herman A."/>
            <person name="Mangelson H."/>
            <person name="Liachko I."/>
            <person name="Sullivan S."/>
            <person name="Sone E.D."/>
            <person name="Koren S."/>
            <person name="Silverstein K.A.T."/>
            <person name="Beckman K.B."/>
            <person name="Gohl D.M."/>
        </authorList>
    </citation>
    <scope>NUCLEOTIDE SEQUENCE</scope>
    <source>
        <strain evidence="1">Duluth1</strain>
        <tissue evidence="1">Whole animal</tissue>
    </source>
</reference>
<dbReference type="EMBL" id="JAIWYP010000008">
    <property type="protein sequence ID" value="KAH3790386.1"/>
    <property type="molecule type" value="Genomic_DNA"/>
</dbReference>
<evidence type="ECO:0000313" key="1">
    <source>
        <dbReference type="EMBL" id="KAH3729261.1"/>
    </source>
</evidence>
<evidence type="ECO:0000313" key="2">
    <source>
        <dbReference type="EMBL" id="KAH3790386.1"/>
    </source>
</evidence>
<dbReference type="AlphaFoldDB" id="A0A9D4CSA8"/>